<evidence type="ECO:0000313" key="1">
    <source>
        <dbReference type="EMBL" id="EEG78770.1"/>
    </source>
</evidence>
<organism evidence="1 2">
    <name type="scientific">Dethiobacter alkaliphilus AHT 1</name>
    <dbReference type="NCBI Taxonomy" id="555088"/>
    <lineage>
        <taxon>Bacteria</taxon>
        <taxon>Bacillati</taxon>
        <taxon>Bacillota</taxon>
        <taxon>Dethiobacteria</taxon>
        <taxon>Dethiobacterales</taxon>
        <taxon>Dethiobacteraceae</taxon>
        <taxon>Dethiobacter</taxon>
    </lineage>
</organism>
<proteinExistence type="predicted"/>
<name>C0GC35_DETAL</name>
<evidence type="ECO:0008006" key="3">
    <source>
        <dbReference type="Google" id="ProtNLM"/>
    </source>
</evidence>
<dbReference type="RefSeq" id="WP_008513734.1">
    <property type="nucleotide sequence ID" value="NZ_ACJM01000001.1"/>
</dbReference>
<protein>
    <recommendedName>
        <fullName evidence="3">YkgJ family cysteine cluster protein</fullName>
    </recommendedName>
</protein>
<dbReference type="Proteomes" id="UP000006443">
    <property type="component" value="Unassembled WGS sequence"/>
</dbReference>
<dbReference type="Pfam" id="PF03692">
    <property type="entry name" value="CxxCxxCC"/>
    <property type="match status" value="1"/>
</dbReference>
<gene>
    <name evidence="1" type="ORF">DealDRAFT_0044</name>
</gene>
<sequence>MKKMAFGFKEIREHILDKPEDMTQYACTQMDAVQKVLKDMPDYTCPASCNDCCHGSILMSYVEYVGILKCLRERYSPEELEQLFAERLGVLEEEGKLLCPFVRDEREKEHCAIYTHRPLICRVFGTTASPCSVKELEPAHLPEAPFYRAYNMLYYMEDGSFIGLPLTDDLALYEAPFDIWAIADSGQTEELIDLFNEHGSMRAVICDVPQNRFFTLLPDGTRQYLE</sequence>
<reference evidence="1 2" key="1">
    <citation type="submission" date="2009-02" db="EMBL/GenBank/DDBJ databases">
        <title>Sequencing of the draft genome and assembly of Dethiobacter alkaliphilus AHT 1.</title>
        <authorList>
            <consortium name="US DOE Joint Genome Institute (JGI-PGF)"/>
            <person name="Lucas S."/>
            <person name="Copeland A."/>
            <person name="Lapidus A."/>
            <person name="Glavina del Rio T."/>
            <person name="Dalin E."/>
            <person name="Tice H."/>
            <person name="Bruce D."/>
            <person name="Goodwin L."/>
            <person name="Pitluck S."/>
            <person name="Larimer F."/>
            <person name="Land M.L."/>
            <person name="Hauser L."/>
            <person name="Muyzer G."/>
        </authorList>
    </citation>
    <scope>NUCLEOTIDE SEQUENCE [LARGE SCALE GENOMIC DNA]</scope>
    <source>
        <strain evidence="1 2">AHT 1</strain>
    </source>
</reference>
<accession>C0GC35</accession>
<dbReference type="OrthoDB" id="9810361at2"/>
<comment type="caution">
    <text evidence="1">The sequence shown here is derived from an EMBL/GenBank/DDBJ whole genome shotgun (WGS) entry which is preliminary data.</text>
</comment>
<dbReference type="EMBL" id="ACJM01000001">
    <property type="protein sequence ID" value="EEG78770.1"/>
    <property type="molecule type" value="Genomic_DNA"/>
</dbReference>
<dbReference type="AlphaFoldDB" id="C0GC35"/>
<dbReference type="InterPro" id="IPR005358">
    <property type="entry name" value="Puta_zinc/iron-chelating_dom"/>
</dbReference>
<keyword evidence="2" id="KW-1185">Reference proteome</keyword>
<evidence type="ECO:0000313" key="2">
    <source>
        <dbReference type="Proteomes" id="UP000006443"/>
    </source>
</evidence>